<evidence type="ECO:0000313" key="3">
    <source>
        <dbReference type="Proteomes" id="UP000267096"/>
    </source>
</evidence>
<feature type="region of interest" description="Disordered" evidence="1">
    <location>
        <begin position="26"/>
        <end position="65"/>
    </location>
</feature>
<accession>A0A3P6PYY8</accession>
<feature type="non-terminal residue" evidence="2">
    <location>
        <position position="128"/>
    </location>
</feature>
<keyword evidence="3" id="KW-1185">Reference proteome</keyword>
<dbReference type="OrthoDB" id="423283at2759"/>
<evidence type="ECO:0000256" key="1">
    <source>
        <dbReference type="SAM" id="MobiDB-lite"/>
    </source>
</evidence>
<proteinExistence type="predicted"/>
<dbReference type="Proteomes" id="UP000267096">
    <property type="component" value="Unassembled WGS sequence"/>
</dbReference>
<dbReference type="EMBL" id="UYRR01027768">
    <property type="protein sequence ID" value="VDK38217.1"/>
    <property type="molecule type" value="Genomic_DNA"/>
</dbReference>
<sequence length="128" mass="14092">MMESMRELHKQLETIPIRSEDSSANLMAMAAGAPSSSTASPLTPSTAIPTASSQPSTSSRRTTVNRYDESTVVVDGLSNWREVMNKCECDELQLPIIRAIIDKHGLQNTLLRTLQIIIKMKQAFDTAN</sequence>
<name>A0A3P6PYY8_ANISI</name>
<feature type="compositionally biased region" description="Low complexity" evidence="1">
    <location>
        <begin position="28"/>
        <end position="59"/>
    </location>
</feature>
<organism evidence="2 3">
    <name type="scientific">Anisakis simplex</name>
    <name type="common">Herring worm</name>
    <dbReference type="NCBI Taxonomy" id="6269"/>
    <lineage>
        <taxon>Eukaryota</taxon>
        <taxon>Metazoa</taxon>
        <taxon>Ecdysozoa</taxon>
        <taxon>Nematoda</taxon>
        <taxon>Chromadorea</taxon>
        <taxon>Rhabditida</taxon>
        <taxon>Spirurina</taxon>
        <taxon>Ascaridomorpha</taxon>
        <taxon>Ascaridoidea</taxon>
        <taxon>Anisakidae</taxon>
        <taxon>Anisakis</taxon>
        <taxon>Anisakis simplex complex</taxon>
    </lineage>
</organism>
<protein>
    <submittedName>
        <fullName evidence="2">Uncharacterized protein</fullName>
    </submittedName>
</protein>
<evidence type="ECO:0000313" key="2">
    <source>
        <dbReference type="EMBL" id="VDK38217.1"/>
    </source>
</evidence>
<gene>
    <name evidence="2" type="ORF">ASIM_LOCUS9266</name>
</gene>
<dbReference type="AlphaFoldDB" id="A0A3P6PYY8"/>
<reference evidence="2 3" key="1">
    <citation type="submission" date="2018-11" db="EMBL/GenBank/DDBJ databases">
        <authorList>
            <consortium name="Pathogen Informatics"/>
        </authorList>
    </citation>
    <scope>NUCLEOTIDE SEQUENCE [LARGE SCALE GENOMIC DNA]</scope>
</reference>